<dbReference type="Pfam" id="PF00069">
    <property type="entry name" value="Pkinase"/>
    <property type="match status" value="1"/>
</dbReference>
<dbReference type="GO" id="GO:0005524">
    <property type="term" value="F:ATP binding"/>
    <property type="evidence" value="ECO:0007669"/>
    <property type="project" value="UniProtKB-UniRule"/>
</dbReference>
<keyword evidence="10" id="KW-1185">Reference proteome</keyword>
<name>A0A5S9ITF8_UABAM</name>
<feature type="binding site" evidence="5">
    <location>
        <position position="95"/>
    </location>
    <ligand>
        <name>ATP</name>
        <dbReference type="ChEBI" id="CHEBI:30616"/>
    </ligand>
</feature>
<dbReference type="OrthoDB" id="1022767at2"/>
<dbReference type="Gene3D" id="2.130.10.10">
    <property type="entry name" value="YVTN repeat-like/Quinoprotein amine dehydrogenase"/>
    <property type="match status" value="2"/>
</dbReference>
<dbReference type="GO" id="GO:0016020">
    <property type="term" value="C:membrane"/>
    <property type="evidence" value="ECO:0007669"/>
    <property type="project" value="TreeGrafter"/>
</dbReference>
<keyword evidence="7" id="KW-0812">Transmembrane</keyword>
<dbReference type="PANTHER" id="PTHR24348:SF22">
    <property type="entry name" value="NON-SPECIFIC SERINE_THREONINE PROTEIN KINASE"/>
    <property type="match status" value="1"/>
</dbReference>
<dbReference type="InterPro" id="IPR017441">
    <property type="entry name" value="Protein_kinase_ATP_BS"/>
</dbReference>
<proteinExistence type="predicted"/>
<evidence type="ECO:0000256" key="6">
    <source>
        <dbReference type="SAM" id="Coils"/>
    </source>
</evidence>
<feature type="transmembrane region" description="Helical" evidence="7">
    <location>
        <begin position="357"/>
        <end position="375"/>
    </location>
</feature>
<dbReference type="InterPro" id="IPR045269">
    <property type="entry name" value="Atg1-like"/>
</dbReference>
<evidence type="ECO:0000313" key="10">
    <source>
        <dbReference type="Proteomes" id="UP000326354"/>
    </source>
</evidence>
<dbReference type="SMART" id="SM00220">
    <property type="entry name" value="S_TKc"/>
    <property type="match status" value="1"/>
</dbReference>
<dbReference type="CDD" id="cd14014">
    <property type="entry name" value="STKc_PknB_like"/>
    <property type="match status" value="1"/>
</dbReference>
<keyword evidence="2 5" id="KW-0547">Nucleotide-binding</keyword>
<evidence type="ECO:0000256" key="7">
    <source>
        <dbReference type="SAM" id="Phobius"/>
    </source>
</evidence>
<feature type="domain" description="Protein kinase" evidence="8">
    <location>
        <begin position="66"/>
        <end position="329"/>
    </location>
</feature>
<dbReference type="Gene3D" id="1.10.510.10">
    <property type="entry name" value="Transferase(Phosphotransferase) domain 1"/>
    <property type="match status" value="1"/>
</dbReference>
<dbReference type="InterPro" id="IPR000719">
    <property type="entry name" value="Prot_kinase_dom"/>
</dbReference>
<organism evidence="9 10">
    <name type="scientific">Uabimicrobium amorphum</name>
    <dbReference type="NCBI Taxonomy" id="2596890"/>
    <lineage>
        <taxon>Bacteria</taxon>
        <taxon>Pseudomonadati</taxon>
        <taxon>Planctomycetota</taxon>
        <taxon>Candidatus Uabimicrobiia</taxon>
        <taxon>Candidatus Uabimicrobiales</taxon>
        <taxon>Candidatus Uabimicrobiaceae</taxon>
        <taxon>Candidatus Uabimicrobium</taxon>
    </lineage>
</organism>
<keyword evidence="7" id="KW-1133">Transmembrane helix</keyword>
<dbReference type="PROSITE" id="PS00107">
    <property type="entry name" value="PROTEIN_KINASE_ATP"/>
    <property type="match status" value="1"/>
</dbReference>
<evidence type="ECO:0000256" key="2">
    <source>
        <dbReference type="ARBA" id="ARBA00022741"/>
    </source>
</evidence>
<dbReference type="InterPro" id="IPR011009">
    <property type="entry name" value="Kinase-like_dom_sf"/>
</dbReference>
<dbReference type="AlphaFoldDB" id="A0A5S9ITF8"/>
<sequence>MDSWYIYNKKQQKQYGPYSPAQIQSFVRDQKMDEVCVASCDQTNWYDAQQLTKIFSVSSTKKIGKFEIIRELGRGGMGVVYHARDTFLKYECAVKFIRLDQGMDDHSTKRFITEAQSIAKLKHPNIIGIKELNSFVDAQSNHLYYFSMDYIKGIPFDEYISQKIPLKEKLQTFVEVCRGVAYAHENNIIHRDLKPANIIVSEEGVPVILDFGLARNLDTTENMTKTGDIIGTPKYIAPEVMQGQKAGASCDTYALGVILYEILTGFPPFTGENMIEILFQVSHTNPIRPSRVNSKVGKESDIEVICLKCLEKKTVNRIHSVQFLCEELQCVIDRKPTKTKPPGIAKKSVMWLKKNKIAAGLAVLALLLTLVFINVNQKLDDATQKLNDATQKLNDANNQLEKAKDKEVASFGDYTTTTKSKLMQFYEKYSSSKGMHSILEDIEEKYRDVEKKLNNDYREILVRKVESMEDFFDSTRSIMRYFVMPSLPKITSSVPIPHVEDIYQVEISTFNDIAITSKEQKMYFVRNNERQHKAPILIEKNRLVAYCNNFYFSPNGKYLAVLFRETEVDRQRQYCSVYDTQLKQEIKRVETKLGRVDAKFSNDSRFLAYCDLDGGASLIDTHENKIIRELCKLKGKNKATNLDFSPDSQYVSFCVHDDGYYVYHIKTQKSRKVGRYRRKLFPVWKDHQLYIYTGQKLERYDAKSTRIQPYIFSSIPSEGLACSEMSPNGNLLLWGTDTGLINYVTLRPKFTAHVMHRRQTYNQVKKISFINEHFFFTLDKENHFYLRDSFSKQTIYHQPHVYYARYDKGREELIVVVAIEEKKQEKQQGKSKKKFYVQRWKMPFVIQKILHPSRNTLSTYNLVTRQIFNEKYMSSKPCIFIKKNNEVEAIIFQWHKGLSIWYKRENRYENFLTFSFLVSVWDVKVSDDNKWVAVAVHNKKLRRQYIIMIESSKLSQLNIQTSHKIVDGVKVKGKAVKSWSVEQGNEEIRSLMFAKNNDLYFSRGHALWKYSKGEVQKICHLTRKIHSLQRHPTRDLIVVCQEMNLFSVINSKGTTLFKSSLQEGKNVFEIAAWCPQSENAMFAITGQEGELYLVTEGKDGWQQQLISVPGKKYQLSFSPDGKMLAIFTSVDTYVYLIKTEHLFPIFSGYNKNNGGNLCSDWRYAAFPTSKARMFLFDLNRLQFENFANYFTKKSTQAKNLWPNKIRDKFFEYIKGE</sequence>
<dbReference type="Gene3D" id="3.30.200.20">
    <property type="entry name" value="Phosphorylase Kinase, domain 1"/>
    <property type="match status" value="1"/>
</dbReference>
<evidence type="ECO:0000256" key="1">
    <source>
        <dbReference type="ARBA" id="ARBA00022679"/>
    </source>
</evidence>
<keyword evidence="7" id="KW-0472">Membrane</keyword>
<dbReference type="InterPro" id="IPR008271">
    <property type="entry name" value="Ser/Thr_kinase_AS"/>
</dbReference>
<evidence type="ECO:0000256" key="4">
    <source>
        <dbReference type="ARBA" id="ARBA00022840"/>
    </source>
</evidence>
<dbReference type="InterPro" id="IPR015943">
    <property type="entry name" value="WD40/YVTN_repeat-like_dom_sf"/>
</dbReference>
<reference evidence="9 10" key="1">
    <citation type="submission" date="2019-08" db="EMBL/GenBank/DDBJ databases">
        <title>Complete genome sequence of Candidatus Uab amorphum.</title>
        <authorList>
            <person name="Shiratori T."/>
            <person name="Suzuki S."/>
            <person name="Kakizawa Y."/>
            <person name="Ishida K."/>
        </authorList>
    </citation>
    <scope>NUCLEOTIDE SEQUENCE [LARGE SCALE GENOMIC DNA]</scope>
    <source>
        <strain evidence="9 10">SRT547</strain>
    </source>
</reference>
<dbReference type="GO" id="GO:0005776">
    <property type="term" value="C:autophagosome"/>
    <property type="evidence" value="ECO:0007669"/>
    <property type="project" value="TreeGrafter"/>
</dbReference>
<dbReference type="Proteomes" id="UP000326354">
    <property type="component" value="Chromosome"/>
</dbReference>
<feature type="coiled-coil region" evidence="6">
    <location>
        <begin position="372"/>
        <end position="406"/>
    </location>
</feature>
<dbReference type="PANTHER" id="PTHR24348">
    <property type="entry name" value="SERINE/THREONINE-PROTEIN KINASE UNC-51-RELATED"/>
    <property type="match status" value="1"/>
</dbReference>
<accession>A0A5S9ITF8</accession>
<dbReference type="KEGG" id="uam:UABAM_06026"/>
<evidence type="ECO:0000313" key="9">
    <source>
        <dbReference type="EMBL" id="BBM87614.1"/>
    </source>
</evidence>
<dbReference type="GO" id="GO:0005829">
    <property type="term" value="C:cytosol"/>
    <property type="evidence" value="ECO:0007669"/>
    <property type="project" value="TreeGrafter"/>
</dbReference>
<dbReference type="SUPFAM" id="SSF82171">
    <property type="entry name" value="DPP6 N-terminal domain-like"/>
    <property type="match status" value="2"/>
</dbReference>
<evidence type="ECO:0000256" key="5">
    <source>
        <dbReference type="PROSITE-ProRule" id="PRU10141"/>
    </source>
</evidence>
<dbReference type="RefSeq" id="WP_151971625.1">
    <property type="nucleotide sequence ID" value="NZ_AP019860.1"/>
</dbReference>
<protein>
    <submittedName>
        <fullName evidence="9">Protein kinase</fullName>
    </submittedName>
</protein>
<dbReference type="EMBL" id="AP019860">
    <property type="protein sequence ID" value="BBM87614.1"/>
    <property type="molecule type" value="Genomic_DNA"/>
</dbReference>
<keyword evidence="6" id="KW-0175">Coiled coil</keyword>
<keyword evidence="3 9" id="KW-0418">Kinase</keyword>
<keyword evidence="1" id="KW-0808">Transferase</keyword>
<dbReference type="SUPFAM" id="SSF56112">
    <property type="entry name" value="Protein kinase-like (PK-like)"/>
    <property type="match status" value="1"/>
</dbReference>
<evidence type="ECO:0000259" key="8">
    <source>
        <dbReference type="PROSITE" id="PS50011"/>
    </source>
</evidence>
<dbReference type="PROSITE" id="PS00108">
    <property type="entry name" value="PROTEIN_KINASE_ST"/>
    <property type="match status" value="1"/>
</dbReference>
<keyword evidence="4 5" id="KW-0067">ATP-binding</keyword>
<dbReference type="PROSITE" id="PS50011">
    <property type="entry name" value="PROTEIN_KINASE_DOM"/>
    <property type="match status" value="1"/>
</dbReference>
<dbReference type="GO" id="GO:0004674">
    <property type="term" value="F:protein serine/threonine kinase activity"/>
    <property type="evidence" value="ECO:0007669"/>
    <property type="project" value="InterPro"/>
</dbReference>
<gene>
    <name evidence="9" type="ORF">UABAM_06026</name>
</gene>
<dbReference type="GO" id="GO:0000407">
    <property type="term" value="C:phagophore assembly site"/>
    <property type="evidence" value="ECO:0007669"/>
    <property type="project" value="TreeGrafter"/>
</dbReference>
<evidence type="ECO:0000256" key="3">
    <source>
        <dbReference type="ARBA" id="ARBA00022777"/>
    </source>
</evidence>